<comment type="caution">
    <text evidence="2">The sequence shown here is derived from an EMBL/GenBank/DDBJ whole genome shotgun (WGS) entry which is preliminary data.</text>
</comment>
<dbReference type="InterPro" id="IPR029480">
    <property type="entry name" value="Transpos_assoc"/>
</dbReference>
<dbReference type="EMBL" id="JASCZI010030579">
    <property type="protein sequence ID" value="MED6123707.1"/>
    <property type="molecule type" value="Genomic_DNA"/>
</dbReference>
<sequence length="167" mass="19315">MKRNVALMNTPLVKQKNTNCLQQRNTPFFSPISAEPKTLPRPPLSPPPPPPFLNFSLLRAPFDIPSPALDSWFGKVRFPCAKCKCTKFKNIDEVRVDLLRKGFMTNYLTWVQHGENNLEDLISKYVLGAYNASYEEPVMNHWNENMVRYESMVVDAFPQFETFDVNE</sequence>
<protein>
    <recommendedName>
        <fullName evidence="1">Transposase-associated domain-containing protein</fullName>
    </recommendedName>
</protein>
<dbReference type="Pfam" id="PF13963">
    <property type="entry name" value="Transpos_assoc"/>
    <property type="match status" value="1"/>
</dbReference>
<gene>
    <name evidence="2" type="ORF">PIB30_051853</name>
</gene>
<organism evidence="2 3">
    <name type="scientific">Stylosanthes scabra</name>
    <dbReference type="NCBI Taxonomy" id="79078"/>
    <lineage>
        <taxon>Eukaryota</taxon>
        <taxon>Viridiplantae</taxon>
        <taxon>Streptophyta</taxon>
        <taxon>Embryophyta</taxon>
        <taxon>Tracheophyta</taxon>
        <taxon>Spermatophyta</taxon>
        <taxon>Magnoliopsida</taxon>
        <taxon>eudicotyledons</taxon>
        <taxon>Gunneridae</taxon>
        <taxon>Pentapetalae</taxon>
        <taxon>rosids</taxon>
        <taxon>fabids</taxon>
        <taxon>Fabales</taxon>
        <taxon>Fabaceae</taxon>
        <taxon>Papilionoideae</taxon>
        <taxon>50 kb inversion clade</taxon>
        <taxon>dalbergioids sensu lato</taxon>
        <taxon>Dalbergieae</taxon>
        <taxon>Pterocarpus clade</taxon>
        <taxon>Stylosanthes</taxon>
    </lineage>
</organism>
<dbReference type="Proteomes" id="UP001341840">
    <property type="component" value="Unassembled WGS sequence"/>
</dbReference>
<feature type="domain" description="Transposase-associated" evidence="1">
    <location>
        <begin position="76"/>
        <end position="115"/>
    </location>
</feature>
<evidence type="ECO:0000259" key="1">
    <source>
        <dbReference type="Pfam" id="PF13963"/>
    </source>
</evidence>
<name>A0ABU6RI69_9FABA</name>
<evidence type="ECO:0000313" key="2">
    <source>
        <dbReference type="EMBL" id="MED6123707.1"/>
    </source>
</evidence>
<reference evidence="2 3" key="1">
    <citation type="journal article" date="2023" name="Plants (Basel)">
        <title>Bridging the Gap: Combining Genomics and Transcriptomics Approaches to Understand Stylosanthes scabra, an Orphan Legume from the Brazilian Caatinga.</title>
        <authorList>
            <person name="Ferreira-Neto J.R.C."/>
            <person name="da Silva M.D."/>
            <person name="Binneck E."/>
            <person name="de Melo N.F."/>
            <person name="da Silva R.H."/>
            <person name="de Melo A.L.T.M."/>
            <person name="Pandolfi V."/>
            <person name="Bustamante F.O."/>
            <person name="Brasileiro-Vidal A.C."/>
            <person name="Benko-Iseppon A.M."/>
        </authorList>
    </citation>
    <scope>NUCLEOTIDE SEQUENCE [LARGE SCALE GENOMIC DNA]</scope>
    <source>
        <tissue evidence="2">Leaves</tissue>
    </source>
</reference>
<accession>A0ABU6RI69</accession>
<evidence type="ECO:0000313" key="3">
    <source>
        <dbReference type="Proteomes" id="UP001341840"/>
    </source>
</evidence>
<proteinExistence type="predicted"/>
<keyword evidence="3" id="KW-1185">Reference proteome</keyword>